<keyword evidence="1" id="KW-1133">Transmembrane helix</keyword>
<dbReference type="Proteomes" id="UP000198797">
    <property type="component" value="Unassembled WGS sequence"/>
</dbReference>
<feature type="transmembrane region" description="Helical" evidence="1">
    <location>
        <begin position="168"/>
        <end position="187"/>
    </location>
</feature>
<evidence type="ECO:0000256" key="1">
    <source>
        <dbReference type="SAM" id="Phobius"/>
    </source>
</evidence>
<gene>
    <name evidence="2" type="ORF">GA0070216_108101</name>
</gene>
<protein>
    <submittedName>
        <fullName evidence="2">Uncharacterized protein</fullName>
    </submittedName>
</protein>
<feature type="transmembrane region" description="Helical" evidence="1">
    <location>
        <begin position="109"/>
        <end position="131"/>
    </location>
</feature>
<evidence type="ECO:0000313" key="2">
    <source>
        <dbReference type="EMBL" id="SCF27325.1"/>
    </source>
</evidence>
<dbReference type="STRING" id="121616.GA0070216_108101"/>
<feature type="transmembrane region" description="Helical" evidence="1">
    <location>
        <begin position="12"/>
        <end position="33"/>
    </location>
</feature>
<feature type="transmembrane region" description="Helical" evidence="1">
    <location>
        <begin position="40"/>
        <end position="60"/>
    </location>
</feature>
<keyword evidence="1" id="KW-0812">Transmembrane</keyword>
<proteinExistence type="predicted"/>
<keyword evidence="1" id="KW-0472">Membrane</keyword>
<dbReference type="RefSeq" id="WP_091247106.1">
    <property type="nucleotide sequence ID" value="NZ_CP192025.1"/>
</dbReference>
<dbReference type="AlphaFoldDB" id="A0A1C4Z2X5"/>
<accession>A0A1C4Z2X5</accession>
<evidence type="ECO:0000313" key="3">
    <source>
        <dbReference type="Proteomes" id="UP000198797"/>
    </source>
</evidence>
<organism evidence="2 3">
    <name type="scientific">Micromonospora matsumotoense</name>
    <dbReference type="NCBI Taxonomy" id="121616"/>
    <lineage>
        <taxon>Bacteria</taxon>
        <taxon>Bacillati</taxon>
        <taxon>Actinomycetota</taxon>
        <taxon>Actinomycetes</taxon>
        <taxon>Micromonosporales</taxon>
        <taxon>Micromonosporaceae</taxon>
        <taxon>Micromonospora</taxon>
    </lineage>
</organism>
<dbReference type="OrthoDB" id="3297019at2"/>
<reference evidence="3" key="1">
    <citation type="submission" date="2016-06" db="EMBL/GenBank/DDBJ databases">
        <authorList>
            <person name="Varghese N."/>
            <person name="Submissions Spin"/>
        </authorList>
    </citation>
    <scope>NUCLEOTIDE SEQUENCE [LARGE SCALE GENOMIC DNA]</scope>
    <source>
        <strain evidence="3">DSM 44100</strain>
    </source>
</reference>
<keyword evidence="3" id="KW-1185">Reference proteome</keyword>
<name>A0A1C4Z2X5_9ACTN</name>
<dbReference type="EMBL" id="FMCU01000008">
    <property type="protein sequence ID" value="SCF27325.1"/>
    <property type="molecule type" value="Genomic_DNA"/>
</dbReference>
<feature type="transmembrane region" description="Helical" evidence="1">
    <location>
        <begin position="80"/>
        <end position="97"/>
    </location>
</feature>
<sequence length="196" mass="20575">MTWTLLYLRSRHVPLALAAAVGGVAVLWALYLAFAKERDVTPMMVVLTVLLMVAALAPTLAGPDENLERTASVRWAWRRAVHLLAGLLIILAVLLATRHTGARFGPVALVVRDAAGLLGLTALCATVVGAARSWFLPLGWTTIAAVYPQPGTWGAVATWQGQPPDSRAATVVAAVLAIGGLVAYAVAGPARRDPSE</sequence>